<feature type="signal peptide" evidence="1">
    <location>
        <begin position="1"/>
        <end position="27"/>
    </location>
</feature>
<dbReference type="InterPro" id="IPR036439">
    <property type="entry name" value="Dockerin_dom_sf"/>
</dbReference>
<dbReference type="RefSeq" id="WP_198421773.1">
    <property type="nucleotide sequence ID" value="NZ_AP021861.1"/>
</dbReference>
<evidence type="ECO:0000313" key="3">
    <source>
        <dbReference type="Proteomes" id="UP000326837"/>
    </source>
</evidence>
<dbReference type="AlphaFoldDB" id="A0A5K7XKR6"/>
<dbReference type="SUPFAM" id="SSF63446">
    <property type="entry name" value="Type I dockerin domain"/>
    <property type="match status" value="1"/>
</dbReference>
<feature type="chain" id="PRO_5024838746" description="PEP-CTERM protein-sorting domain-containing protein" evidence="1">
    <location>
        <begin position="28"/>
        <end position="305"/>
    </location>
</feature>
<organism evidence="2 3">
    <name type="scientific">Lacipirellula parvula</name>
    <dbReference type="NCBI Taxonomy" id="2650471"/>
    <lineage>
        <taxon>Bacteria</taxon>
        <taxon>Pseudomonadati</taxon>
        <taxon>Planctomycetota</taxon>
        <taxon>Planctomycetia</taxon>
        <taxon>Pirellulales</taxon>
        <taxon>Lacipirellulaceae</taxon>
        <taxon>Lacipirellula</taxon>
    </lineage>
</organism>
<accession>A0A5K7XKR6</accession>
<gene>
    <name evidence="2" type="ORF">PLANPX_4535</name>
</gene>
<dbReference type="EMBL" id="AP021861">
    <property type="protein sequence ID" value="BBO34923.1"/>
    <property type="molecule type" value="Genomic_DNA"/>
</dbReference>
<protein>
    <recommendedName>
        <fullName evidence="4">PEP-CTERM protein-sorting domain-containing protein</fullName>
    </recommendedName>
</protein>
<dbReference type="Gene3D" id="1.10.1330.10">
    <property type="entry name" value="Dockerin domain"/>
    <property type="match status" value="1"/>
</dbReference>
<keyword evidence="1" id="KW-0732">Signal</keyword>
<dbReference type="GO" id="GO:0000272">
    <property type="term" value="P:polysaccharide catabolic process"/>
    <property type="evidence" value="ECO:0007669"/>
    <property type="project" value="InterPro"/>
</dbReference>
<evidence type="ECO:0000313" key="2">
    <source>
        <dbReference type="EMBL" id="BBO34923.1"/>
    </source>
</evidence>
<name>A0A5K7XKR6_9BACT</name>
<evidence type="ECO:0000256" key="1">
    <source>
        <dbReference type="SAM" id="SignalP"/>
    </source>
</evidence>
<reference evidence="3" key="1">
    <citation type="submission" date="2019-10" db="EMBL/GenBank/DDBJ databases">
        <title>Lacipirellula parvula gen. nov., sp. nov., representing a lineage of planctomycetes widespread in freshwater anoxic habitats, and description of the family Lacipirellulaceae.</title>
        <authorList>
            <person name="Dedysh S.N."/>
            <person name="Kulichevskaya I.S."/>
            <person name="Beletsky A.V."/>
            <person name="Rakitin A.L."/>
            <person name="Mardanov A.V."/>
            <person name="Ivanova A.A."/>
            <person name="Saltykova V.X."/>
            <person name="Rijpstra W.I.C."/>
            <person name="Sinninghe Damste J.S."/>
            <person name="Ravin N.V."/>
        </authorList>
    </citation>
    <scope>NUCLEOTIDE SEQUENCE [LARGE SCALE GENOMIC DNA]</scope>
    <source>
        <strain evidence="3">PX69</strain>
    </source>
</reference>
<evidence type="ECO:0008006" key="4">
    <source>
        <dbReference type="Google" id="ProtNLM"/>
    </source>
</evidence>
<sequence>MRMRIECVVPFCLAAFAGWGLLPAVHAEVTPYFGGPDASKLTMTNSSAARNEFLAALSSYGVEDLEDNSGANPTLTFGATGITATTGFSNGVNSLPTYAVSGQRFLWDTEGVDDWLQFSEPVTAFGSYIAQGGDGSSSPPISAPANRLTFTLQNTVLGTSKEVVIHDLGPDWPFYNVIFVGVTDTEPFDRISFHESYDYDGLLWDGLIAGQLKQPIPGDFNGDDLVDAADLGIWRENFGSTGMPANTLGDANGDGIADGADFLVWQRHFTAPPAPAAVTSAAVPEPAGLCLLLAGLGIARAFRRA</sequence>
<proteinExistence type="predicted"/>
<dbReference type="KEGG" id="lpav:PLANPX_4535"/>
<dbReference type="Proteomes" id="UP000326837">
    <property type="component" value="Chromosome"/>
</dbReference>
<keyword evidence="3" id="KW-1185">Reference proteome</keyword>